<evidence type="ECO:0000313" key="5">
    <source>
        <dbReference type="Proteomes" id="UP000231292"/>
    </source>
</evidence>
<dbReference type="Proteomes" id="UP000231292">
    <property type="component" value="Unassembled WGS sequence"/>
</dbReference>
<feature type="chain" id="PRO_5013728856" description="Peptidoglycan binding-like domain-containing protein" evidence="2">
    <location>
        <begin position="22"/>
        <end position="125"/>
    </location>
</feature>
<gene>
    <name evidence="4" type="ORF">COX41_05305</name>
</gene>
<name>A0A2G9YID9_9BACT</name>
<dbReference type="InterPro" id="IPR002477">
    <property type="entry name" value="Peptidoglycan-bd-like"/>
</dbReference>
<organism evidence="4 5">
    <name type="scientific">Candidatus Sherwoodlollariibacterium unditelluris</name>
    <dbReference type="NCBI Taxonomy" id="1974757"/>
    <lineage>
        <taxon>Bacteria</taxon>
        <taxon>Pseudomonadati</taxon>
        <taxon>Candidatus Omnitrophota</taxon>
        <taxon>Candidatus Sherwoodlollariibacterium</taxon>
    </lineage>
</organism>
<dbReference type="InterPro" id="IPR036366">
    <property type="entry name" value="PGBDSf"/>
</dbReference>
<evidence type="ECO:0000313" key="4">
    <source>
        <dbReference type="EMBL" id="PIP18986.1"/>
    </source>
</evidence>
<feature type="region of interest" description="Disordered" evidence="1">
    <location>
        <begin position="25"/>
        <end position="45"/>
    </location>
</feature>
<dbReference type="PROSITE" id="PS51257">
    <property type="entry name" value="PROKAR_LIPOPROTEIN"/>
    <property type="match status" value="1"/>
</dbReference>
<comment type="caution">
    <text evidence="4">The sequence shown here is derived from an EMBL/GenBank/DDBJ whole genome shotgun (WGS) entry which is preliminary data.</text>
</comment>
<feature type="domain" description="Peptidoglycan binding-like" evidence="3">
    <location>
        <begin position="68"/>
        <end position="115"/>
    </location>
</feature>
<dbReference type="AlphaFoldDB" id="A0A2G9YID9"/>
<dbReference type="SUPFAM" id="SSF47090">
    <property type="entry name" value="PGBD-like"/>
    <property type="match status" value="1"/>
</dbReference>
<dbReference type="InterPro" id="IPR036365">
    <property type="entry name" value="PGBD-like_sf"/>
</dbReference>
<sequence length="125" mass="13617">MLMRLMGIALFALIISGCATGSKKQTTQQSDYQGPSQTYQQNTSSWDYEDVQPAKSTTYSAPVNLSARQIQKALKSAGFYQGSVDGKLGLKTKEAIIKFQKANGLKADGIVGKRTSVELNKYLSQ</sequence>
<evidence type="ECO:0000256" key="1">
    <source>
        <dbReference type="SAM" id="MobiDB-lite"/>
    </source>
</evidence>
<evidence type="ECO:0000259" key="3">
    <source>
        <dbReference type="Pfam" id="PF01471"/>
    </source>
</evidence>
<evidence type="ECO:0000256" key="2">
    <source>
        <dbReference type="SAM" id="SignalP"/>
    </source>
</evidence>
<keyword evidence="2" id="KW-0732">Signal</keyword>
<reference evidence="4 5" key="1">
    <citation type="submission" date="2017-09" db="EMBL/GenBank/DDBJ databases">
        <title>Depth-based differentiation of microbial function through sediment-hosted aquifers and enrichment of novel symbionts in the deep terrestrial subsurface.</title>
        <authorList>
            <person name="Probst A.J."/>
            <person name="Ladd B."/>
            <person name="Jarett J.K."/>
            <person name="Geller-Mcgrath D.E."/>
            <person name="Sieber C.M."/>
            <person name="Emerson J.B."/>
            <person name="Anantharaman K."/>
            <person name="Thomas B.C."/>
            <person name="Malmstrom R."/>
            <person name="Stieglmeier M."/>
            <person name="Klingl A."/>
            <person name="Woyke T."/>
            <person name="Ryan C.M."/>
            <person name="Banfield J.F."/>
        </authorList>
    </citation>
    <scope>NUCLEOTIDE SEQUENCE [LARGE SCALE GENOMIC DNA]</scope>
    <source>
        <strain evidence="4">CG23_combo_of_CG06-09_8_20_14_all_41_10</strain>
    </source>
</reference>
<dbReference type="Gene3D" id="1.10.101.10">
    <property type="entry name" value="PGBD-like superfamily/PGBD"/>
    <property type="match status" value="1"/>
</dbReference>
<proteinExistence type="predicted"/>
<feature type="signal peptide" evidence="2">
    <location>
        <begin position="1"/>
        <end position="21"/>
    </location>
</feature>
<protein>
    <recommendedName>
        <fullName evidence="3">Peptidoglycan binding-like domain-containing protein</fullName>
    </recommendedName>
</protein>
<dbReference type="EMBL" id="PCRK01000132">
    <property type="protein sequence ID" value="PIP18986.1"/>
    <property type="molecule type" value="Genomic_DNA"/>
</dbReference>
<accession>A0A2G9YID9</accession>
<dbReference type="Pfam" id="PF01471">
    <property type="entry name" value="PG_binding_1"/>
    <property type="match status" value="1"/>
</dbReference>